<name>A0AAJ2KUK7_ALKPS</name>
<comment type="similarity">
    <text evidence="1 3">Belongs to the short-chain dehydrogenases/reductases (SDR) family.</text>
</comment>
<protein>
    <submittedName>
        <fullName evidence="4">3-hydroxyacyl-CoA dehydrogenase</fullName>
    </submittedName>
</protein>
<evidence type="ECO:0000313" key="4">
    <source>
        <dbReference type="EMBL" id="MDV2884994.1"/>
    </source>
</evidence>
<dbReference type="PRINTS" id="PR00080">
    <property type="entry name" value="SDRFAMILY"/>
</dbReference>
<dbReference type="PRINTS" id="PR00081">
    <property type="entry name" value="GDHRDH"/>
</dbReference>
<dbReference type="PROSITE" id="PS00061">
    <property type="entry name" value="ADH_SHORT"/>
    <property type="match status" value="1"/>
</dbReference>
<keyword evidence="2" id="KW-0560">Oxidoreductase</keyword>
<dbReference type="FunFam" id="3.40.50.720:FF:000215">
    <property type="entry name" value="3-hydroxyacyl-CoA dehydrogenase type-2"/>
    <property type="match status" value="1"/>
</dbReference>
<dbReference type="AlphaFoldDB" id="A0AAJ2KUK7"/>
<dbReference type="Proteomes" id="UP001285636">
    <property type="component" value="Unassembled WGS sequence"/>
</dbReference>
<proteinExistence type="inferred from homology"/>
<accession>A0AAJ2KUK7</accession>
<dbReference type="Gene3D" id="3.40.50.720">
    <property type="entry name" value="NAD(P)-binding Rossmann-like Domain"/>
    <property type="match status" value="1"/>
</dbReference>
<dbReference type="Pfam" id="PF00106">
    <property type="entry name" value="adh_short"/>
    <property type="match status" value="1"/>
</dbReference>
<dbReference type="GO" id="GO:0016491">
    <property type="term" value="F:oxidoreductase activity"/>
    <property type="evidence" value="ECO:0007669"/>
    <property type="project" value="UniProtKB-KW"/>
</dbReference>
<dbReference type="RefSeq" id="WP_323466409.1">
    <property type="nucleotide sequence ID" value="NZ_CP144224.1"/>
</dbReference>
<dbReference type="PANTHER" id="PTHR43658:SF8">
    <property type="entry name" value="17-BETA-HYDROXYSTEROID DEHYDROGENASE 14-RELATED"/>
    <property type="match status" value="1"/>
</dbReference>
<evidence type="ECO:0000256" key="1">
    <source>
        <dbReference type="ARBA" id="ARBA00006484"/>
    </source>
</evidence>
<dbReference type="PANTHER" id="PTHR43658">
    <property type="entry name" value="SHORT-CHAIN DEHYDROGENASE/REDUCTASE"/>
    <property type="match status" value="1"/>
</dbReference>
<dbReference type="InterPro" id="IPR002347">
    <property type="entry name" value="SDR_fam"/>
</dbReference>
<dbReference type="EMBL" id="JAWJAY010000001">
    <property type="protein sequence ID" value="MDV2884994.1"/>
    <property type="molecule type" value="Genomic_DNA"/>
</dbReference>
<gene>
    <name evidence="4" type="ORF">RYX45_07365</name>
</gene>
<dbReference type="InterPro" id="IPR020904">
    <property type="entry name" value="Sc_DH/Rdtase_CS"/>
</dbReference>
<dbReference type="CDD" id="cd05371">
    <property type="entry name" value="HSD10-like_SDR_c"/>
    <property type="match status" value="1"/>
</dbReference>
<organism evidence="4 5">
    <name type="scientific">Alkalihalophilus pseudofirmus</name>
    <name type="common">Bacillus pseudofirmus</name>
    <dbReference type="NCBI Taxonomy" id="79885"/>
    <lineage>
        <taxon>Bacteria</taxon>
        <taxon>Bacillati</taxon>
        <taxon>Bacillota</taxon>
        <taxon>Bacilli</taxon>
        <taxon>Bacillales</taxon>
        <taxon>Bacillaceae</taxon>
        <taxon>Alkalihalophilus</taxon>
    </lineage>
</organism>
<comment type="caution">
    <text evidence="4">The sequence shown here is derived from an EMBL/GenBank/DDBJ whole genome shotgun (WGS) entry which is preliminary data.</text>
</comment>
<evidence type="ECO:0000256" key="3">
    <source>
        <dbReference type="RuleBase" id="RU000363"/>
    </source>
</evidence>
<reference evidence="4" key="1">
    <citation type="submission" date="2023-10" db="EMBL/GenBank/DDBJ databases">
        <title>Screening of Alkalihalophilus pseudofirmusBZ-TG-HK211 and Its Alleviation of Salt Stress on Rapeseed Growth.</title>
        <authorList>
            <person name="Zhao B."/>
            <person name="Guo T."/>
        </authorList>
    </citation>
    <scope>NUCLEOTIDE SEQUENCE</scope>
    <source>
        <strain evidence="4">BZ-TG-HK211</strain>
    </source>
</reference>
<evidence type="ECO:0000256" key="2">
    <source>
        <dbReference type="ARBA" id="ARBA00023002"/>
    </source>
</evidence>
<dbReference type="SUPFAM" id="SSF51735">
    <property type="entry name" value="NAD(P)-binding Rossmann-fold domains"/>
    <property type="match status" value="1"/>
</dbReference>
<evidence type="ECO:0000313" key="5">
    <source>
        <dbReference type="Proteomes" id="UP001285636"/>
    </source>
</evidence>
<sequence length="255" mass="27083">MRVKNKTFLVSGGASGLGEATVRMIVLNGGQAVIADLDSTKGEELVAELGEAVTFIKTDVTKDEDAKNAVAHAASHFQTLHGLVNCAGIGIAKKVLGKKGLHGMETFQKVMQVNLIGTFSMIQHAAELMKVNEPNREGERGVIVNTASVAAFDGQIGQAAYAASKGGVVSMTLPLARELSAFGIRVMSVAPGIFETPMFATLPEAAKQSLSQMTPFPNRLGHPKEYADLVQHIISNPMLNGEVIRLDGAIRMQMK</sequence>
<dbReference type="InterPro" id="IPR036291">
    <property type="entry name" value="NAD(P)-bd_dom_sf"/>
</dbReference>